<evidence type="ECO:0000259" key="4">
    <source>
        <dbReference type="Pfam" id="PF13458"/>
    </source>
</evidence>
<dbReference type="InterPro" id="IPR051010">
    <property type="entry name" value="BCAA_transport"/>
</dbReference>
<dbReference type="PANTHER" id="PTHR30483">
    <property type="entry name" value="LEUCINE-SPECIFIC-BINDING PROTEIN"/>
    <property type="match status" value="1"/>
</dbReference>
<dbReference type="Proteomes" id="UP000589984">
    <property type="component" value="Unassembled WGS sequence"/>
</dbReference>
<reference evidence="5 6" key="1">
    <citation type="submission" date="2020-06" db="EMBL/GenBank/DDBJ databases">
        <title>Halomonas sp. QX-1 draft genome sequence.</title>
        <authorList>
            <person name="Qiu X."/>
        </authorList>
    </citation>
    <scope>NUCLEOTIDE SEQUENCE [LARGE SCALE GENOMIC DNA]</scope>
    <source>
        <strain evidence="5 6">QX-1</strain>
    </source>
</reference>
<evidence type="ECO:0000313" key="6">
    <source>
        <dbReference type="Proteomes" id="UP000589984"/>
    </source>
</evidence>
<feature type="domain" description="Leucine-binding protein" evidence="4">
    <location>
        <begin position="29"/>
        <end position="378"/>
    </location>
</feature>
<evidence type="ECO:0000313" key="5">
    <source>
        <dbReference type="EMBL" id="NVF15501.1"/>
    </source>
</evidence>
<sequence length="414" mass="44428">MLSNKAVLTVAGASMVLGMAVASSAQAETLKVGIVESLSGSQTSTGRLYATAARYVLEKVNEQGGYNGDQIEILEYDNGGNTSGAAAKVRQAIADGVDVIIQGSSSAVAGQVSEDVRKHNIRNRGDEVLYLNVGGEAMELRSNKCHYHAFHFTSTAPMRVGALTQVMSEQGGLGDRVYSINQNYSWGKDMQEAIKARAEEYGYEVVDTVLHEVNRIQDFAPYVAQIKSANPDSVITGNWSNDLLLLMRAVGGAGLDDITFGTAFLDQVGNVANAGQGAMGNYVAHLGNIELLSEEFVNDYQSVTGHYPVYVEPGAVNGIKLFTKALEEVDFEGGDIDVNQIAAALEQTTLETDLGEISIREGDHQTVMPVVVSRVSKDVKYPVDGTDMGFEPIEVVSAADAIFPLQESCRMRRP</sequence>
<keyword evidence="2 3" id="KW-0732">Signal</keyword>
<evidence type="ECO:0000256" key="2">
    <source>
        <dbReference type="ARBA" id="ARBA00022729"/>
    </source>
</evidence>
<evidence type="ECO:0000256" key="1">
    <source>
        <dbReference type="ARBA" id="ARBA00010062"/>
    </source>
</evidence>
<feature type="chain" id="PRO_5030594337" evidence="3">
    <location>
        <begin position="28"/>
        <end position="414"/>
    </location>
</feature>
<feature type="signal peptide" evidence="3">
    <location>
        <begin position="1"/>
        <end position="27"/>
    </location>
</feature>
<dbReference type="AlphaFoldDB" id="A0A7Y6RER6"/>
<dbReference type="PANTHER" id="PTHR30483:SF6">
    <property type="entry name" value="PERIPLASMIC BINDING PROTEIN OF ABC TRANSPORTER FOR NATURAL AMINO ACIDS"/>
    <property type="match status" value="1"/>
</dbReference>
<evidence type="ECO:0000256" key="3">
    <source>
        <dbReference type="SAM" id="SignalP"/>
    </source>
</evidence>
<dbReference type="CDD" id="cd06329">
    <property type="entry name" value="PBP1_SBP-like"/>
    <property type="match status" value="1"/>
</dbReference>
<comment type="caution">
    <text evidence="5">The sequence shown here is derived from an EMBL/GenBank/DDBJ whole genome shotgun (WGS) entry which is preliminary data.</text>
</comment>
<comment type="similarity">
    <text evidence="1">Belongs to the leucine-binding protein family.</text>
</comment>
<accession>A0A7Y6RER6</accession>
<dbReference type="InterPro" id="IPR028081">
    <property type="entry name" value="Leu-bd"/>
</dbReference>
<protein>
    <submittedName>
        <fullName evidence="5">Branched-chain amino acid ABC transporter substrate-binding protein</fullName>
    </submittedName>
</protein>
<keyword evidence="6" id="KW-1185">Reference proteome</keyword>
<name>A0A7Y6RER6_9GAMM</name>
<organism evidence="5 6">
    <name type="scientific">Vreelandella maris</name>
    <dbReference type="NCBI Taxonomy" id="2729617"/>
    <lineage>
        <taxon>Bacteria</taxon>
        <taxon>Pseudomonadati</taxon>
        <taxon>Pseudomonadota</taxon>
        <taxon>Gammaproteobacteria</taxon>
        <taxon>Oceanospirillales</taxon>
        <taxon>Halomonadaceae</taxon>
        <taxon>Vreelandella</taxon>
    </lineage>
</organism>
<dbReference type="InterPro" id="IPR028082">
    <property type="entry name" value="Peripla_BP_I"/>
</dbReference>
<gene>
    <name evidence="5" type="ORF">HUO07_15135</name>
</gene>
<proteinExistence type="inferred from homology"/>
<dbReference type="Pfam" id="PF13458">
    <property type="entry name" value="Peripla_BP_6"/>
    <property type="match status" value="1"/>
</dbReference>
<dbReference type="Gene3D" id="3.40.50.2300">
    <property type="match status" value="2"/>
</dbReference>
<dbReference type="EMBL" id="JABWCV010000018">
    <property type="protein sequence ID" value="NVF15501.1"/>
    <property type="molecule type" value="Genomic_DNA"/>
</dbReference>
<dbReference type="RefSeq" id="WP_176304239.1">
    <property type="nucleotide sequence ID" value="NZ_JABWCV010000018.1"/>
</dbReference>
<dbReference type="SUPFAM" id="SSF53822">
    <property type="entry name" value="Periplasmic binding protein-like I"/>
    <property type="match status" value="1"/>
</dbReference>